<keyword evidence="2" id="KW-1185">Reference proteome</keyword>
<organism evidence="1 2">
    <name type="scientific">Paramuricea clavata</name>
    <name type="common">Red gorgonian</name>
    <name type="synonym">Violescent sea-whip</name>
    <dbReference type="NCBI Taxonomy" id="317549"/>
    <lineage>
        <taxon>Eukaryota</taxon>
        <taxon>Metazoa</taxon>
        <taxon>Cnidaria</taxon>
        <taxon>Anthozoa</taxon>
        <taxon>Octocorallia</taxon>
        <taxon>Malacalcyonacea</taxon>
        <taxon>Plexauridae</taxon>
        <taxon>Paramuricea</taxon>
    </lineage>
</organism>
<evidence type="ECO:0000313" key="2">
    <source>
        <dbReference type="Proteomes" id="UP001152795"/>
    </source>
</evidence>
<evidence type="ECO:0000313" key="1">
    <source>
        <dbReference type="EMBL" id="CAB3997327.1"/>
    </source>
</evidence>
<proteinExistence type="predicted"/>
<accession>A0A7D9I4Y6</accession>
<reference evidence="1" key="1">
    <citation type="submission" date="2020-04" db="EMBL/GenBank/DDBJ databases">
        <authorList>
            <person name="Alioto T."/>
            <person name="Alioto T."/>
            <person name="Gomez Garrido J."/>
        </authorList>
    </citation>
    <scope>NUCLEOTIDE SEQUENCE</scope>
    <source>
        <strain evidence="1">A484AB</strain>
    </source>
</reference>
<sequence>MTSFDIAMAMGGSEAMVESFYIVMDTQKQVRQHHVTLEDRTILDWATSNVLNSEDIIAKAAKFYVDGSMAEPRLSRHRVGNLKRKSCNSYKASRVLTRLCQEKGRYPFLS</sequence>
<name>A0A7D9I4Y6_PARCT</name>
<dbReference type="OrthoDB" id="10065482at2759"/>
<dbReference type="EMBL" id="CACRXK020003073">
    <property type="protein sequence ID" value="CAB3997327.1"/>
    <property type="molecule type" value="Genomic_DNA"/>
</dbReference>
<protein>
    <submittedName>
        <fullName evidence="1">Uncharacterized protein</fullName>
    </submittedName>
</protein>
<dbReference type="Proteomes" id="UP001152795">
    <property type="component" value="Unassembled WGS sequence"/>
</dbReference>
<gene>
    <name evidence="1" type="ORF">PACLA_8A020407</name>
</gene>
<dbReference type="AlphaFoldDB" id="A0A7D9I4Y6"/>
<comment type="caution">
    <text evidence="1">The sequence shown here is derived from an EMBL/GenBank/DDBJ whole genome shotgun (WGS) entry which is preliminary data.</text>
</comment>